<dbReference type="Proteomes" id="UP000014137">
    <property type="component" value="Unassembled WGS sequence"/>
</dbReference>
<evidence type="ECO:0000313" key="2">
    <source>
        <dbReference type="Proteomes" id="UP000014137"/>
    </source>
</evidence>
<comment type="caution">
    <text evidence="1">The sequence shown here is derived from an EMBL/GenBank/DDBJ whole genome shotgun (WGS) entry which is preliminary data.</text>
</comment>
<name>M2Q4N4_9PSEU</name>
<accession>M2Q4N4</accession>
<dbReference type="PATRIC" id="fig|1238180.3.peg.8524"/>
<sequence>MLGGEPGCILGFTGMGGCFFCGRCGETRVESRPEGQVSRDQGCHGRFDRVCSRGSGRTVGTIRLPPGFRCCSFGL</sequence>
<organism evidence="1 2">
    <name type="scientific">Amycolatopsis azurea DSM 43854</name>
    <dbReference type="NCBI Taxonomy" id="1238180"/>
    <lineage>
        <taxon>Bacteria</taxon>
        <taxon>Bacillati</taxon>
        <taxon>Actinomycetota</taxon>
        <taxon>Actinomycetes</taxon>
        <taxon>Pseudonocardiales</taxon>
        <taxon>Pseudonocardiaceae</taxon>
        <taxon>Amycolatopsis</taxon>
    </lineage>
</organism>
<proteinExistence type="predicted"/>
<dbReference type="EMBL" id="ANMG01000122">
    <property type="protein sequence ID" value="EMD21756.1"/>
    <property type="molecule type" value="Genomic_DNA"/>
</dbReference>
<gene>
    <name evidence="1" type="ORF">C791_0933</name>
</gene>
<dbReference type="AlphaFoldDB" id="M2Q4N4"/>
<protein>
    <submittedName>
        <fullName evidence="1">Uncharacterized protein</fullName>
    </submittedName>
</protein>
<reference evidence="1 2" key="1">
    <citation type="submission" date="2012-10" db="EMBL/GenBank/DDBJ databases">
        <title>Genome assembly of Amycolatopsis azurea DSM 43854.</title>
        <authorList>
            <person name="Khatri I."/>
            <person name="Kaur I."/>
            <person name="Subramanian S."/>
            <person name="Mayilraj S."/>
        </authorList>
    </citation>
    <scope>NUCLEOTIDE SEQUENCE [LARGE SCALE GENOMIC DNA]</scope>
    <source>
        <strain evidence="1 2">DSM 43854</strain>
    </source>
</reference>
<evidence type="ECO:0000313" key="1">
    <source>
        <dbReference type="EMBL" id="EMD21756.1"/>
    </source>
</evidence>